<name>A0A8T3BYE5_DENNO</name>
<feature type="domain" description="Integrase catalytic" evidence="2">
    <location>
        <begin position="1"/>
        <end position="146"/>
    </location>
</feature>
<feature type="compositionally biased region" description="Polar residues" evidence="1">
    <location>
        <begin position="269"/>
        <end position="282"/>
    </location>
</feature>
<organism evidence="3 4">
    <name type="scientific">Dendrobium nobile</name>
    <name type="common">Orchid</name>
    <dbReference type="NCBI Taxonomy" id="94219"/>
    <lineage>
        <taxon>Eukaryota</taxon>
        <taxon>Viridiplantae</taxon>
        <taxon>Streptophyta</taxon>
        <taxon>Embryophyta</taxon>
        <taxon>Tracheophyta</taxon>
        <taxon>Spermatophyta</taxon>
        <taxon>Magnoliopsida</taxon>
        <taxon>Liliopsida</taxon>
        <taxon>Asparagales</taxon>
        <taxon>Orchidaceae</taxon>
        <taxon>Epidendroideae</taxon>
        <taxon>Malaxideae</taxon>
        <taxon>Dendrobiinae</taxon>
        <taxon>Dendrobium</taxon>
    </lineage>
</organism>
<accession>A0A8T3BYE5</accession>
<dbReference type="Proteomes" id="UP000829196">
    <property type="component" value="Unassembled WGS sequence"/>
</dbReference>
<dbReference type="Pfam" id="PF00665">
    <property type="entry name" value="rve"/>
    <property type="match status" value="1"/>
</dbReference>
<dbReference type="InterPro" id="IPR057670">
    <property type="entry name" value="SH3_retrovirus"/>
</dbReference>
<evidence type="ECO:0000313" key="4">
    <source>
        <dbReference type="Proteomes" id="UP000829196"/>
    </source>
</evidence>
<dbReference type="InterPro" id="IPR039537">
    <property type="entry name" value="Retrotran_Ty1/copia-like"/>
</dbReference>
<dbReference type="PANTHER" id="PTHR42648:SF26">
    <property type="entry name" value="INTEGRASE CATALYTIC DOMAIN-CONTAINING PROTEIN"/>
    <property type="match status" value="1"/>
</dbReference>
<dbReference type="PANTHER" id="PTHR42648">
    <property type="entry name" value="TRANSPOSASE, PUTATIVE-RELATED"/>
    <property type="match status" value="1"/>
</dbReference>
<sequence>MQKFHYYLLFVDDFSRYSWVYPLHSKNEVTTTFIQFKLMVERQFQQPIKILRTDRGGEYINRSLQLFLSTCGIVHQTSCPYTPQQNSVVERKHRHLLETVRALHFQANLPSKFWVETLFASVYLINRLPSPINNSISPYQCLYNQSPDYSHLKTFGCLYYPWIPPKLTNKLAPRSTPCLFLGYVTHTKGYKCLDLSIGRLYISHRVHFHENIFPYISTINPNQYTLEASSTNSYTLVPASTINPGLTNNSITSTNTTPPNTTAPHSPNQPTTSLTNNDPTLTSNVSHISPDSAFVPYQEFPTLPKHHMLTRAQTGHLKPKIIFDLQNSIIPTEPSSYTIASKFPVWRATMSVEFKALQKQGTLELVPSHPQQNVLGCKWLFKTKYNSD</sequence>
<dbReference type="InterPro" id="IPR036397">
    <property type="entry name" value="RNaseH_sf"/>
</dbReference>
<gene>
    <name evidence="3" type="ORF">KFK09_008119</name>
</gene>
<comment type="caution">
    <text evidence="3">The sequence shown here is derived from an EMBL/GenBank/DDBJ whole genome shotgun (WGS) entry which is preliminary data.</text>
</comment>
<keyword evidence="4" id="KW-1185">Reference proteome</keyword>
<dbReference type="OrthoDB" id="1938465at2759"/>
<protein>
    <recommendedName>
        <fullName evidence="2">Integrase catalytic domain-containing protein</fullName>
    </recommendedName>
</protein>
<feature type="compositionally biased region" description="Low complexity" evidence="1">
    <location>
        <begin position="247"/>
        <end position="268"/>
    </location>
</feature>
<dbReference type="GO" id="GO:0003676">
    <property type="term" value="F:nucleic acid binding"/>
    <property type="evidence" value="ECO:0007669"/>
    <property type="project" value="InterPro"/>
</dbReference>
<dbReference type="PROSITE" id="PS50994">
    <property type="entry name" value="INTEGRASE"/>
    <property type="match status" value="1"/>
</dbReference>
<reference evidence="3" key="1">
    <citation type="journal article" date="2022" name="Front. Genet.">
        <title>Chromosome-Scale Assembly of the Dendrobium nobile Genome Provides Insights Into the Molecular Mechanism of the Biosynthesis of the Medicinal Active Ingredient of Dendrobium.</title>
        <authorList>
            <person name="Xu Q."/>
            <person name="Niu S.-C."/>
            <person name="Li K.-L."/>
            <person name="Zheng P.-J."/>
            <person name="Zhang X.-J."/>
            <person name="Jia Y."/>
            <person name="Liu Y."/>
            <person name="Niu Y.-X."/>
            <person name="Yu L.-H."/>
            <person name="Chen D.-F."/>
            <person name="Zhang G.-Q."/>
        </authorList>
    </citation>
    <scope>NUCLEOTIDE SEQUENCE</scope>
    <source>
        <tissue evidence="3">Leaf</tissue>
    </source>
</reference>
<dbReference type="GO" id="GO:0015074">
    <property type="term" value="P:DNA integration"/>
    <property type="evidence" value="ECO:0007669"/>
    <property type="project" value="InterPro"/>
</dbReference>
<evidence type="ECO:0000256" key="1">
    <source>
        <dbReference type="SAM" id="MobiDB-lite"/>
    </source>
</evidence>
<evidence type="ECO:0000313" key="3">
    <source>
        <dbReference type="EMBL" id="KAI0520641.1"/>
    </source>
</evidence>
<dbReference type="EMBL" id="JAGYWB010000006">
    <property type="protein sequence ID" value="KAI0520641.1"/>
    <property type="molecule type" value="Genomic_DNA"/>
</dbReference>
<dbReference type="Gene3D" id="3.30.420.10">
    <property type="entry name" value="Ribonuclease H-like superfamily/Ribonuclease H"/>
    <property type="match status" value="1"/>
</dbReference>
<feature type="region of interest" description="Disordered" evidence="1">
    <location>
        <begin position="245"/>
        <end position="282"/>
    </location>
</feature>
<dbReference type="SUPFAM" id="SSF53098">
    <property type="entry name" value="Ribonuclease H-like"/>
    <property type="match status" value="1"/>
</dbReference>
<dbReference type="AlphaFoldDB" id="A0A8T3BYE5"/>
<dbReference type="InterPro" id="IPR001584">
    <property type="entry name" value="Integrase_cat-core"/>
</dbReference>
<dbReference type="Pfam" id="PF25597">
    <property type="entry name" value="SH3_retrovirus"/>
    <property type="match status" value="1"/>
</dbReference>
<evidence type="ECO:0000259" key="2">
    <source>
        <dbReference type="PROSITE" id="PS50994"/>
    </source>
</evidence>
<dbReference type="InterPro" id="IPR012337">
    <property type="entry name" value="RNaseH-like_sf"/>
</dbReference>
<proteinExistence type="predicted"/>